<dbReference type="PANTHER" id="PTHR38731:SF3">
    <property type="entry name" value="BLL6125 PROTEIN"/>
    <property type="match status" value="1"/>
</dbReference>
<proteinExistence type="predicted"/>
<dbReference type="AlphaFoldDB" id="A0A934SAU0"/>
<dbReference type="InterPro" id="IPR006860">
    <property type="entry name" value="FecR"/>
</dbReference>
<dbReference type="EMBL" id="JAENIJ010000014">
    <property type="protein sequence ID" value="MBK1882792.1"/>
    <property type="molecule type" value="Genomic_DNA"/>
</dbReference>
<evidence type="ECO:0000313" key="2">
    <source>
        <dbReference type="EMBL" id="MBK1882792.1"/>
    </source>
</evidence>
<dbReference type="Proteomes" id="UP000603141">
    <property type="component" value="Unassembled WGS sequence"/>
</dbReference>
<gene>
    <name evidence="2" type="ORF">JIN85_10220</name>
</gene>
<keyword evidence="3" id="KW-1185">Reference proteome</keyword>
<evidence type="ECO:0000259" key="1">
    <source>
        <dbReference type="Pfam" id="PF04773"/>
    </source>
</evidence>
<comment type="caution">
    <text evidence="2">The sequence shown here is derived from an EMBL/GenBank/DDBJ whole genome shotgun (WGS) entry which is preliminary data.</text>
</comment>
<feature type="domain" description="FecR protein" evidence="1">
    <location>
        <begin position="264"/>
        <end position="367"/>
    </location>
</feature>
<organism evidence="2 3">
    <name type="scientific">Luteolibacter pohnpeiensis</name>
    <dbReference type="NCBI Taxonomy" id="454153"/>
    <lineage>
        <taxon>Bacteria</taxon>
        <taxon>Pseudomonadati</taxon>
        <taxon>Verrucomicrobiota</taxon>
        <taxon>Verrucomicrobiia</taxon>
        <taxon>Verrucomicrobiales</taxon>
        <taxon>Verrucomicrobiaceae</taxon>
        <taxon>Luteolibacter</taxon>
    </lineage>
</organism>
<sequence>MLSVGYASAQDAPAKLSFPSTAAFVGTYIDSNVGEVSDSSSISVISANSFTAANTTGTYSYTKTGASKATLSYTSVWSSGDDSETEHNTVLLTFTSAGGGTYTSSGSYTGVQDDFNYSGSFTGSGTFTYDFENTAPTISAILDEVIQIGETTGEIDFSIADEESEASDLVVTVDSSNLELVPLDHITTGGSDENRMVSITPVANRSGISTITVTVSDGELTDSTTFQLTVKIGEISYISGANHMISRGGSSSQASLGDPVFTNDTVITGATGLLRIQFVDGSVVTVSPSSSMVVEMFEPVTEGYFDTMINLLKGLLNSAVTSRDGWSFGIRTKNASIGVRGTNFDVSYEDDGSVGSTVVTVSSGVVEVTDLMKDEVSTLTGDQTITIESSTLLSSPSIVGSWTFDNGAGGACLTFLPNGEFTYFEDGDSVENPGGQDGVERGTYSWNSDAGTLEVNVTLDTCGDWGFSSGVGTVSGISTVVSETSLNLESADGESYGFSRISTGDTSLTGAWFRMDNELMTVVSIESDGTYYLVQDDDVELNPGGQDGGEKGTISWNESTGLITSTVLNDTNGGWGLSDLGENPTLVLGDDGNSFVFSDDETEPVTFYRVRPFDGTFESWLTVQSLFGAQAAPHAAPFADGLPNLVRYAMNLSKEPSSADLPSFRVETIDDTPYLTLEFRVRKFLGDVTLVPMLSVDTLEDWQEVPSEYVEDLADADSETLRKMVRVPASSSRVFLQLVASE</sequence>
<reference evidence="2" key="1">
    <citation type="submission" date="2021-01" db="EMBL/GenBank/DDBJ databases">
        <title>Modified the classification status of verrucomicrobia.</title>
        <authorList>
            <person name="Feng X."/>
        </authorList>
    </citation>
    <scope>NUCLEOTIDE SEQUENCE</scope>
    <source>
        <strain evidence="2">KCTC 22041</strain>
    </source>
</reference>
<dbReference type="Gene3D" id="2.60.120.1440">
    <property type="match status" value="1"/>
</dbReference>
<evidence type="ECO:0000313" key="3">
    <source>
        <dbReference type="Proteomes" id="UP000603141"/>
    </source>
</evidence>
<dbReference type="Pfam" id="PF04773">
    <property type="entry name" value="FecR"/>
    <property type="match status" value="1"/>
</dbReference>
<protein>
    <submittedName>
        <fullName evidence="2">FecR domain-containing protein</fullName>
    </submittedName>
</protein>
<name>A0A934SAU0_9BACT</name>
<dbReference type="PANTHER" id="PTHR38731">
    <property type="entry name" value="LIPL45-RELATED LIPOPROTEIN-RELATED"/>
    <property type="match status" value="1"/>
</dbReference>
<accession>A0A934SAU0</accession>